<dbReference type="Proteomes" id="UP001498771">
    <property type="component" value="Unassembled WGS sequence"/>
</dbReference>
<protein>
    <recommendedName>
        <fullName evidence="1">Glutaredoxin-like protein</fullName>
    </recommendedName>
</protein>
<dbReference type="GeneID" id="90035660"/>
<dbReference type="Pfam" id="PF05768">
    <property type="entry name" value="Glrx-like"/>
    <property type="match status" value="1"/>
</dbReference>
<dbReference type="Gene3D" id="3.40.30.10">
    <property type="entry name" value="Glutaredoxin"/>
    <property type="match status" value="1"/>
</dbReference>
<evidence type="ECO:0000256" key="1">
    <source>
        <dbReference type="RuleBase" id="RU363082"/>
    </source>
</evidence>
<keyword evidence="3" id="KW-1185">Reference proteome</keyword>
<evidence type="ECO:0000313" key="2">
    <source>
        <dbReference type="EMBL" id="KAK7204164.1"/>
    </source>
</evidence>
<comment type="similarity">
    <text evidence="1">Belongs to the glutaredoxin family.</text>
</comment>
<dbReference type="EMBL" id="JBBJBU010000009">
    <property type="protein sequence ID" value="KAK7204164.1"/>
    <property type="molecule type" value="Genomic_DNA"/>
</dbReference>
<sequence>MPAQEPIETLIHFVFPSAMSSGLPLIIDCLPTVQPRMISRRFFSRSVAAATVRLPRMLLYSRPECGLCEEAKESISKAVKELPEFELQVVNILEPENKEWFDKYAFDVPVVHFQTSESDKIHRIMHHIKQKDVIDLVNNSLKESS</sequence>
<dbReference type="InterPro" id="IPR052565">
    <property type="entry name" value="Glutaredoxin-like_YDR286C"/>
</dbReference>
<organism evidence="2 3">
    <name type="scientific">Myxozyma melibiosi</name>
    <dbReference type="NCBI Taxonomy" id="54550"/>
    <lineage>
        <taxon>Eukaryota</taxon>
        <taxon>Fungi</taxon>
        <taxon>Dikarya</taxon>
        <taxon>Ascomycota</taxon>
        <taxon>Saccharomycotina</taxon>
        <taxon>Lipomycetes</taxon>
        <taxon>Lipomycetales</taxon>
        <taxon>Lipomycetaceae</taxon>
        <taxon>Myxozyma</taxon>
    </lineage>
</organism>
<keyword evidence="1" id="KW-0813">Transport</keyword>
<dbReference type="SUPFAM" id="SSF52833">
    <property type="entry name" value="Thioredoxin-like"/>
    <property type="match status" value="1"/>
</dbReference>
<name>A0ABR1F2T8_9ASCO</name>
<proteinExistence type="inferred from homology"/>
<keyword evidence="1" id="KW-0249">Electron transport</keyword>
<accession>A0ABR1F2T8</accession>
<dbReference type="PANTHER" id="PTHR33558:SF1">
    <property type="entry name" value="GLUTAREDOXIN-LIKE PROTEIN C5ORF63 HOMOLOG"/>
    <property type="match status" value="1"/>
</dbReference>
<dbReference type="RefSeq" id="XP_064767197.1">
    <property type="nucleotide sequence ID" value="XM_064910148.1"/>
</dbReference>
<dbReference type="InterPro" id="IPR036249">
    <property type="entry name" value="Thioredoxin-like_sf"/>
</dbReference>
<comment type="caution">
    <text evidence="2">The sequence shown here is derived from an EMBL/GenBank/DDBJ whole genome shotgun (WGS) entry which is preliminary data.</text>
</comment>
<gene>
    <name evidence="2" type="ORF">BZA70DRAFT_203866</name>
</gene>
<evidence type="ECO:0000313" key="3">
    <source>
        <dbReference type="Proteomes" id="UP001498771"/>
    </source>
</evidence>
<dbReference type="PANTHER" id="PTHR33558">
    <property type="entry name" value="GLUTAREDOXIN-LIKE PROTEIN C5ORF63 HOMOLOG"/>
    <property type="match status" value="1"/>
</dbReference>
<dbReference type="InterPro" id="IPR008554">
    <property type="entry name" value="Glutaredoxin-like"/>
</dbReference>
<reference evidence="2 3" key="1">
    <citation type="submission" date="2024-03" db="EMBL/GenBank/DDBJ databases">
        <title>Genome-scale model development and genomic sequencing of the oleaginous clade Lipomyces.</title>
        <authorList>
            <consortium name="Lawrence Berkeley National Laboratory"/>
            <person name="Czajka J.J."/>
            <person name="Han Y."/>
            <person name="Kim J."/>
            <person name="Mondo S.J."/>
            <person name="Hofstad B.A."/>
            <person name="Robles A."/>
            <person name="Haridas S."/>
            <person name="Riley R."/>
            <person name="LaButti K."/>
            <person name="Pangilinan J."/>
            <person name="Andreopoulos W."/>
            <person name="Lipzen A."/>
            <person name="Yan J."/>
            <person name="Wang M."/>
            <person name="Ng V."/>
            <person name="Grigoriev I.V."/>
            <person name="Spatafora J.W."/>
            <person name="Magnuson J.K."/>
            <person name="Baker S.E."/>
            <person name="Pomraning K.R."/>
        </authorList>
    </citation>
    <scope>NUCLEOTIDE SEQUENCE [LARGE SCALE GENOMIC DNA]</scope>
    <source>
        <strain evidence="2 3">Phaff 52-87</strain>
    </source>
</reference>